<dbReference type="Pfam" id="PF00179">
    <property type="entry name" value="UQ_con"/>
    <property type="match status" value="1"/>
</dbReference>
<dbReference type="InterPro" id="IPR016135">
    <property type="entry name" value="UBQ-conjugating_enzyme/RWD"/>
</dbReference>
<dbReference type="GO" id="GO:0005524">
    <property type="term" value="F:ATP binding"/>
    <property type="evidence" value="ECO:0007669"/>
    <property type="project" value="UniProtKB-UniRule"/>
</dbReference>
<gene>
    <name evidence="6" type="ORF">CUMW_176890</name>
</gene>
<comment type="caution">
    <text evidence="6">The sequence shown here is derived from an EMBL/GenBank/DDBJ whole genome shotgun (WGS) entry which is preliminary data.</text>
</comment>
<dbReference type="PANTHER" id="PTHR24068">
    <property type="entry name" value="UBIQUITIN-CONJUGATING ENZYME E2"/>
    <property type="match status" value="1"/>
</dbReference>
<evidence type="ECO:0000256" key="1">
    <source>
        <dbReference type="ARBA" id="ARBA00022679"/>
    </source>
</evidence>
<evidence type="ECO:0000256" key="2">
    <source>
        <dbReference type="ARBA" id="ARBA00022786"/>
    </source>
</evidence>
<dbReference type="SMART" id="SM00212">
    <property type="entry name" value="UBCc"/>
    <property type="match status" value="1"/>
</dbReference>
<keyword evidence="2 4" id="KW-0833">Ubl conjugation pathway</keyword>
<organism evidence="6 7">
    <name type="scientific">Citrus unshiu</name>
    <name type="common">Satsuma mandarin</name>
    <name type="synonym">Citrus nobilis var. unshiu</name>
    <dbReference type="NCBI Taxonomy" id="55188"/>
    <lineage>
        <taxon>Eukaryota</taxon>
        <taxon>Viridiplantae</taxon>
        <taxon>Streptophyta</taxon>
        <taxon>Embryophyta</taxon>
        <taxon>Tracheophyta</taxon>
        <taxon>Spermatophyta</taxon>
        <taxon>Magnoliopsida</taxon>
        <taxon>eudicotyledons</taxon>
        <taxon>Gunneridae</taxon>
        <taxon>Pentapetalae</taxon>
        <taxon>rosids</taxon>
        <taxon>malvids</taxon>
        <taxon>Sapindales</taxon>
        <taxon>Rutaceae</taxon>
        <taxon>Aurantioideae</taxon>
        <taxon>Citrus</taxon>
    </lineage>
</organism>
<comment type="similarity">
    <text evidence="4">Belongs to the ubiquitin-conjugating enzyme family.</text>
</comment>
<keyword evidence="7" id="KW-1185">Reference proteome</keyword>
<evidence type="ECO:0000313" key="6">
    <source>
        <dbReference type="EMBL" id="GAY57110.1"/>
    </source>
</evidence>
<feature type="active site" description="Glycyl thioester intermediate" evidence="3">
    <location>
        <position position="96"/>
    </location>
</feature>
<keyword evidence="1" id="KW-0808">Transferase</keyword>
<keyword evidence="4" id="KW-0547">Nucleotide-binding</keyword>
<dbReference type="PROSITE" id="PS50127">
    <property type="entry name" value="UBC_2"/>
    <property type="match status" value="1"/>
</dbReference>
<name>A0A2H5PXL4_CITUN</name>
<evidence type="ECO:0000259" key="5">
    <source>
        <dbReference type="PROSITE" id="PS50127"/>
    </source>
</evidence>
<keyword evidence="4" id="KW-0067">ATP-binding</keyword>
<feature type="domain" description="UBC core" evidence="5">
    <location>
        <begin position="1"/>
        <end position="138"/>
    </location>
</feature>
<dbReference type="Gene3D" id="3.10.110.10">
    <property type="entry name" value="Ubiquitin Conjugating Enzyme"/>
    <property type="match status" value="1"/>
</dbReference>
<evidence type="ECO:0000256" key="3">
    <source>
        <dbReference type="PROSITE-ProRule" id="PRU10133"/>
    </source>
</evidence>
<evidence type="ECO:0000256" key="4">
    <source>
        <dbReference type="RuleBase" id="RU362109"/>
    </source>
</evidence>
<dbReference type="GO" id="GO:0016740">
    <property type="term" value="F:transferase activity"/>
    <property type="evidence" value="ECO:0007669"/>
    <property type="project" value="UniProtKB-KW"/>
</dbReference>
<proteinExistence type="inferred from homology"/>
<dbReference type="InterPro" id="IPR023313">
    <property type="entry name" value="UBQ-conjugating_AS"/>
</dbReference>
<dbReference type="InterPro" id="IPR000608">
    <property type="entry name" value="UBC"/>
</dbReference>
<sequence length="138" mass="15595">MASKRILKELKDPQKDPPTSCSAEGVFLVAINFPPDYPFKPPKVTNLLNANQASDLFFLDNGHVWGCFESFDLKCIMVAFRTKVFHPNINSNGSICLDILKEQWSPALTVSKAQRELLLHGFHFIFSSCYSFVDSFFA</sequence>
<evidence type="ECO:0000313" key="7">
    <source>
        <dbReference type="Proteomes" id="UP000236630"/>
    </source>
</evidence>
<dbReference type="Proteomes" id="UP000236630">
    <property type="component" value="Unassembled WGS sequence"/>
</dbReference>
<dbReference type="SUPFAM" id="SSF54495">
    <property type="entry name" value="UBC-like"/>
    <property type="match status" value="1"/>
</dbReference>
<dbReference type="PROSITE" id="PS00183">
    <property type="entry name" value="UBC_1"/>
    <property type="match status" value="1"/>
</dbReference>
<dbReference type="AlphaFoldDB" id="A0A2H5PXL4"/>
<accession>A0A2H5PXL4</accession>
<reference evidence="6 7" key="1">
    <citation type="journal article" date="2017" name="Front. Genet.">
        <title>Draft sequencing of the heterozygous diploid genome of Satsuma (Citrus unshiu Marc.) using a hybrid assembly approach.</title>
        <authorList>
            <person name="Shimizu T."/>
            <person name="Tanizawa Y."/>
            <person name="Mochizuki T."/>
            <person name="Nagasaki H."/>
            <person name="Yoshioka T."/>
            <person name="Toyoda A."/>
            <person name="Fujiyama A."/>
            <person name="Kaminuma E."/>
            <person name="Nakamura Y."/>
        </authorList>
    </citation>
    <scope>NUCLEOTIDE SEQUENCE [LARGE SCALE GENOMIC DNA]</scope>
    <source>
        <strain evidence="7">cv. Miyagawa wase</strain>
    </source>
</reference>
<dbReference type="EMBL" id="BDQV01000153">
    <property type="protein sequence ID" value="GAY57110.1"/>
    <property type="molecule type" value="Genomic_DNA"/>
</dbReference>
<protein>
    <recommendedName>
        <fullName evidence="5">UBC core domain-containing protein</fullName>
    </recommendedName>
</protein>